<evidence type="ECO:0000313" key="1">
    <source>
        <dbReference type="EMBL" id="JAD63178.1"/>
    </source>
</evidence>
<organism evidence="1">
    <name type="scientific">Arundo donax</name>
    <name type="common">Giant reed</name>
    <name type="synonym">Donax arundinaceus</name>
    <dbReference type="NCBI Taxonomy" id="35708"/>
    <lineage>
        <taxon>Eukaryota</taxon>
        <taxon>Viridiplantae</taxon>
        <taxon>Streptophyta</taxon>
        <taxon>Embryophyta</taxon>
        <taxon>Tracheophyta</taxon>
        <taxon>Spermatophyta</taxon>
        <taxon>Magnoliopsida</taxon>
        <taxon>Liliopsida</taxon>
        <taxon>Poales</taxon>
        <taxon>Poaceae</taxon>
        <taxon>PACMAD clade</taxon>
        <taxon>Arundinoideae</taxon>
        <taxon>Arundineae</taxon>
        <taxon>Arundo</taxon>
    </lineage>
</organism>
<protein>
    <submittedName>
        <fullName evidence="1">Uncharacterized protein</fullName>
    </submittedName>
</protein>
<dbReference type="AlphaFoldDB" id="A0A0A9BM12"/>
<dbReference type="EMBL" id="GBRH01234717">
    <property type="protein sequence ID" value="JAD63178.1"/>
    <property type="molecule type" value="Transcribed_RNA"/>
</dbReference>
<accession>A0A0A9BM12</accession>
<name>A0A0A9BM12_ARUDO</name>
<reference evidence="1" key="1">
    <citation type="submission" date="2014-09" db="EMBL/GenBank/DDBJ databases">
        <authorList>
            <person name="Magalhaes I.L.F."/>
            <person name="Oliveira U."/>
            <person name="Santos F.R."/>
            <person name="Vidigal T.H.D.A."/>
            <person name="Brescovit A.D."/>
            <person name="Santos A.J."/>
        </authorList>
    </citation>
    <scope>NUCLEOTIDE SEQUENCE</scope>
    <source>
        <tissue evidence="1">Shoot tissue taken approximately 20 cm above the soil surface</tissue>
    </source>
</reference>
<sequence>MVVLQSLCLGSTLFARIPNLL</sequence>
<proteinExistence type="predicted"/>
<reference evidence="1" key="2">
    <citation type="journal article" date="2015" name="Data Brief">
        <title>Shoot transcriptome of the giant reed, Arundo donax.</title>
        <authorList>
            <person name="Barrero R.A."/>
            <person name="Guerrero F.D."/>
            <person name="Moolhuijzen P."/>
            <person name="Goolsby J.A."/>
            <person name="Tidwell J."/>
            <person name="Bellgard S.E."/>
            <person name="Bellgard M.I."/>
        </authorList>
    </citation>
    <scope>NUCLEOTIDE SEQUENCE</scope>
    <source>
        <tissue evidence="1">Shoot tissue taken approximately 20 cm above the soil surface</tissue>
    </source>
</reference>